<dbReference type="Gene3D" id="3.30.40.10">
    <property type="entry name" value="Zinc/RING finger domain, C3HC4 (zinc finger)"/>
    <property type="match status" value="2"/>
</dbReference>
<dbReference type="Pfam" id="PF21325">
    <property type="entry name" value="SHPRH_helical-1st"/>
    <property type="match status" value="1"/>
</dbReference>
<keyword evidence="4" id="KW-0378">Hydrolase</keyword>
<evidence type="ECO:0000256" key="5">
    <source>
        <dbReference type="ARBA" id="ARBA00022833"/>
    </source>
</evidence>
<dbReference type="CDD" id="cd18793">
    <property type="entry name" value="SF2_C_SNF"/>
    <property type="match status" value="1"/>
</dbReference>
<gene>
    <name evidence="11" type="primary">SHPRH</name>
</gene>
<keyword evidence="5" id="KW-0862">Zinc</keyword>
<feature type="domain" description="Helicase C-terminal" evidence="10">
    <location>
        <begin position="1491"/>
        <end position="1649"/>
    </location>
</feature>
<dbReference type="SMART" id="SM00490">
    <property type="entry name" value="HELICc"/>
    <property type="match status" value="1"/>
</dbReference>
<evidence type="ECO:0000259" key="9">
    <source>
        <dbReference type="PROSITE" id="PS51192"/>
    </source>
</evidence>
<dbReference type="GO" id="GO:0008270">
    <property type="term" value="F:zinc ion binding"/>
    <property type="evidence" value="ECO:0007669"/>
    <property type="project" value="UniProtKB-KW"/>
</dbReference>
<evidence type="ECO:0000256" key="1">
    <source>
        <dbReference type="ARBA" id="ARBA00022553"/>
    </source>
</evidence>
<evidence type="ECO:0000256" key="3">
    <source>
        <dbReference type="ARBA" id="ARBA00022771"/>
    </source>
</evidence>
<dbReference type="InterPro" id="IPR052583">
    <property type="entry name" value="ATP-helicase/E3_Ub-Ligase"/>
</dbReference>
<dbReference type="SMART" id="SM00249">
    <property type="entry name" value="PHD"/>
    <property type="match status" value="2"/>
</dbReference>
<feature type="region of interest" description="Disordered" evidence="7">
    <location>
        <begin position="1"/>
        <end position="35"/>
    </location>
</feature>
<evidence type="ECO:0000256" key="6">
    <source>
        <dbReference type="PROSITE-ProRule" id="PRU00175"/>
    </source>
</evidence>
<dbReference type="Gene3D" id="3.40.50.300">
    <property type="entry name" value="P-loop containing nucleotide triphosphate hydrolases"/>
    <property type="match status" value="1"/>
</dbReference>
<dbReference type="Gene3D" id="1.10.10.10">
    <property type="entry name" value="Winged helix-like DNA-binding domain superfamily/Winged helix DNA-binding domain"/>
    <property type="match status" value="1"/>
</dbReference>
<dbReference type="Pfam" id="PF00271">
    <property type="entry name" value="Helicase_C"/>
    <property type="match status" value="1"/>
</dbReference>
<dbReference type="GO" id="GO:0006974">
    <property type="term" value="P:DNA damage response"/>
    <property type="evidence" value="ECO:0007669"/>
    <property type="project" value="TreeGrafter"/>
</dbReference>
<dbReference type="GO" id="GO:0006334">
    <property type="term" value="P:nucleosome assembly"/>
    <property type="evidence" value="ECO:0007669"/>
    <property type="project" value="InterPro"/>
</dbReference>
<evidence type="ECO:0000259" key="10">
    <source>
        <dbReference type="PROSITE" id="PS51194"/>
    </source>
</evidence>
<dbReference type="InterPro" id="IPR005818">
    <property type="entry name" value="Histone_H1/H5_H15"/>
</dbReference>
<dbReference type="InterPro" id="IPR011990">
    <property type="entry name" value="TPR-like_helical_dom_sf"/>
</dbReference>
<dbReference type="CDD" id="cd16569">
    <property type="entry name" value="RING-HC_SHPRH-like"/>
    <property type="match status" value="1"/>
</dbReference>
<dbReference type="InterPro" id="IPR019786">
    <property type="entry name" value="Zinc_finger_PHD-type_CS"/>
</dbReference>
<keyword evidence="3 6" id="KW-0863">Zinc-finger</keyword>
<accession>A0A0K2VBW6</accession>
<dbReference type="InterPro" id="IPR011011">
    <property type="entry name" value="Znf_FYVE_PHD"/>
</dbReference>
<dbReference type="InterPro" id="IPR001650">
    <property type="entry name" value="Helicase_C-like"/>
</dbReference>
<dbReference type="InterPro" id="IPR017907">
    <property type="entry name" value="Znf_RING_CS"/>
</dbReference>
<feature type="domain" description="RING-type" evidence="8">
    <location>
        <begin position="1403"/>
        <end position="1449"/>
    </location>
</feature>
<evidence type="ECO:0000256" key="2">
    <source>
        <dbReference type="ARBA" id="ARBA00022723"/>
    </source>
</evidence>
<dbReference type="Pfam" id="PF00097">
    <property type="entry name" value="zf-C3HC4"/>
    <property type="match status" value="1"/>
</dbReference>
<dbReference type="InterPro" id="IPR013083">
    <property type="entry name" value="Znf_RING/FYVE/PHD"/>
</dbReference>
<dbReference type="GO" id="GO:0003677">
    <property type="term" value="F:DNA binding"/>
    <property type="evidence" value="ECO:0007669"/>
    <property type="project" value="InterPro"/>
</dbReference>
<dbReference type="SUPFAM" id="SSF52540">
    <property type="entry name" value="P-loop containing nucleoside triphosphate hydrolases"/>
    <property type="match status" value="3"/>
</dbReference>
<name>A0A0K2VBW6_LEPSM</name>
<dbReference type="GO" id="GO:0016787">
    <property type="term" value="F:hydrolase activity"/>
    <property type="evidence" value="ECO:0007669"/>
    <property type="project" value="UniProtKB-KW"/>
</dbReference>
<proteinExistence type="predicted"/>
<dbReference type="CDD" id="cd15547">
    <property type="entry name" value="PHD_SHPRH"/>
    <property type="match status" value="1"/>
</dbReference>
<dbReference type="GO" id="GO:0005524">
    <property type="term" value="F:ATP binding"/>
    <property type="evidence" value="ECO:0007669"/>
    <property type="project" value="InterPro"/>
</dbReference>
<reference evidence="11" key="1">
    <citation type="submission" date="2014-05" db="EMBL/GenBank/DDBJ databases">
        <authorList>
            <person name="Chronopoulou M."/>
        </authorList>
    </citation>
    <scope>NUCLEOTIDE SEQUENCE</scope>
    <source>
        <tissue evidence="11">Whole organism</tissue>
    </source>
</reference>
<dbReference type="Pfam" id="PF21324">
    <property type="entry name" value="SHPRH_helical-2nd"/>
    <property type="match status" value="1"/>
</dbReference>
<evidence type="ECO:0000259" key="8">
    <source>
        <dbReference type="PROSITE" id="PS50089"/>
    </source>
</evidence>
<dbReference type="InterPro" id="IPR048686">
    <property type="entry name" value="SHPRH_helical_1st"/>
</dbReference>
<feature type="compositionally biased region" description="Basic residues" evidence="7">
    <location>
        <begin position="1"/>
        <end position="10"/>
    </location>
</feature>
<dbReference type="GO" id="GO:0004386">
    <property type="term" value="F:helicase activity"/>
    <property type="evidence" value="ECO:0007669"/>
    <property type="project" value="UniProtKB-KW"/>
</dbReference>
<dbReference type="Pfam" id="PF00176">
    <property type="entry name" value="SNF2-rel_dom"/>
    <property type="match status" value="1"/>
</dbReference>
<dbReference type="InterPro" id="IPR001841">
    <property type="entry name" value="Znf_RING"/>
</dbReference>
<dbReference type="GO" id="GO:0061630">
    <property type="term" value="F:ubiquitin protein ligase activity"/>
    <property type="evidence" value="ECO:0007669"/>
    <property type="project" value="TreeGrafter"/>
</dbReference>
<feature type="compositionally biased region" description="Polar residues" evidence="7">
    <location>
        <begin position="18"/>
        <end position="29"/>
    </location>
</feature>
<feature type="region of interest" description="Disordered" evidence="7">
    <location>
        <begin position="367"/>
        <end position="405"/>
    </location>
</feature>
<keyword evidence="11" id="KW-0547">Nucleotide-binding</keyword>
<dbReference type="InterPro" id="IPR036388">
    <property type="entry name" value="WH-like_DNA-bd_sf"/>
</dbReference>
<dbReference type="InterPro" id="IPR038718">
    <property type="entry name" value="SNF2-like_sf"/>
</dbReference>
<dbReference type="InterPro" id="IPR049730">
    <property type="entry name" value="SNF2/RAD54-like_C"/>
</dbReference>
<dbReference type="SUPFAM" id="SSF57850">
    <property type="entry name" value="RING/U-box"/>
    <property type="match status" value="1"/>
</dbReference>
<evidence type="ECO:0000313" key="11">
    <source>
        <dbReference type="EMBL" id="CDW47989.1"/>
    </source>
</evidence>
<dbReference type="PROSITE" id="PS01359">
    <property type="entry name" value="ZF_PHD_1"/>
    <property type="match status" value="1"/>
</dbReference>
<dbReference type="InterPro" id="IPR001965">
    <property type="entry name" value="Znf_PHD"/>
</dbReference>
<dbReference type="PROSITE" id="PS51192">
    <property type="entry name" value="HELICASE_ATP_BIND_1"/>
    <property type="match status" value="1"/>
</dbReference>
<dbReference type="SMART" id="SM00487">
    <property type="entry name" value="DEXDc"/>
    <property type="match status" value="1"/>
</dbReference>
<dbReference type="InterPro" id="IPR014001">
    <property type="entry name" value="Helicase_ATP-bd"/>
</dbReference>
<dbReference type="GO" id="GO:0000786">
    <property type="term" value="C:nucleosome"/>
    <property type="evidence" value="ECO:0007669"/>
    <property type="project" value="InterPro"/>
</dbReference>
<sequence>MPRAKKRPQKRGLDQDTHTGLASGSSLKENSSRCDQDNHDALLQSLKESSNFHIKVVCGGHKNHSDPVLESLHLRLSEDVKEPEVSTDLKLYVNVQTPSQSFLLLSHKKYHLLKEDSIKPHIKTFEGLFHNKSGLVLELFKWNPLELKVILCSRLLKPLEHPSQVPINVSFASKALAIRYFLGESLDDENPEEEREEDSSSNITKPDIDSIYDALKNYHTNNSIPLMKDSPHNPQHPSLKPKLRPYQKNAIIWMINQERDQSRVLLSNENLHSLYVPVMNSKYYLNKHGGFVVDQFPKDIRRTSGGILADEMGLGKTVEILSLILCHPRVDVEKPSYLEPIMKIKESKKRLLRRKADSLDVYEIQDNSIPQMDGMHDDESSDFSYNPSDFESDDEDYKPDEPEEKDEAYIPKASTSATSIRKESLSTIKSTQVENFDPLKLVKSKKITNKSPLSDLILSCLIKLSKGDYDSLLSGHAIKKTMDQDYNKSGAAMNKKINKILTDFVKNGTLLSTNGSASGSFCFNVRGEDSTQIKLKSNKQQSSVYNKLKAMYEMQLKEMSMVKDESCRVSGKRWKGSYFDTKVHQTDFFECICGADEYDDDLTRVQCSVCTIRQHAQCVKFNLRNPHRGEYKCPHCWAESKPVPSKGTLIVSPDSISYQWIEEIQKHVTKKGLKILYYKGTKLSGYIQPRDLGSYDVVVTTYSVLNSETDHVDLPHSNSSDGRKFRNPKRFMAIPAPLTAVEWWRVCLDEAQMIEGSTITRTAQMALRLSSVNKWCVTGTPIGKSVNDLFGLFLFLDYDPYSVNFWWKTLVYTPFCRGDIKILENLLGLVMWRTAKRDILDQISIPSQTEQIHWLSFSPIEEHFYRRQHVDSSKEIVARIRRLQNHNLKLSELDRNTIGTILRPMLKLRQSCCHPQVVKGEFLSLQKSSITMEELLNQMIKKNTVECEESHRAHISSLNGLAGLHIINEEWKKAVEVYREVLRLVVEYEEKIKTDTLQLLHTLTNLSEILDAKHEGISPTLRDESLIDESKKLKNKYLSKYIETVSAAEGALSLVTIKVDNLFLETKSSSSSEPWYVRVINSISSSSDESSLLKLVKDEMAQFYDVVHDREFKEISEKYSNSRIIMYKIASGITDSDNCRKQVLKGMKLLKDSPLESFVNNAVDCHLRTSALSRKNKKKCELCSIHDDIEVYEKSIFHFVKGDLKTKQLNRSGLSSEDNKKLEEAGVYLLENQRIGNWTESETERLIRAVLKYLRTNKPLVSMSNEEGSTHLSLIEATKKEFKLIRILWRQVHDMVAAMDELNMCVMRLRLKYDDEPDLSSSAFKGKQSSSHPSADLSTREKDKFETIYIIEKHEIPSQKLKLVSEKTIAINEFRKKYGQLLYLENLKKTDFKENGGENPDPCPICQKELGRQWSVLQCGHSYCVECIRTLIDEYSSVNRRSLQCPMCRSMTFHSEISYVNTVKEESSEFNNIDEKALEDIKGSLSTKIESIVKTLFVIQKNDPDAKTLIFSSWADLLNIIAVALLENNIAYASLYSQGKFKRNLLKFKNRKDVKVLLLPISSGANGLNLIEASHVFLVEPILNPAQELQAIGRVHRIGQTKPTVVHRFLIRSTVEERMHKILSSYQRDEAKQGSHSTEENLITIKDLKNIFNDDCDDVN</sequence>
<dbReference type="PROSITE" id="PS51194">
    <property type="entry name" value="HELICASE_CTER"/>
    <property type="match status" value="1"/>
</dbReference>
<dbReference type="OrthoDB" id="423559at2759"/>
<keyword evidence="11" id="KW-0347">Helicase</keyword>
<feature type="domain" description="Helicase ATP-binding" evidence="9">
    <location>
        <begin position="649"/>
        <end position="799"/>
    </location>
</feature>
<keyword evidence="1" id="KW-0597">Phosphoprotein</keyword>
<evidence type="ECO:0000256" key="4">
    <source>
        <dbReference type="ARBA" id="ARBA00022801"/>
    </source>
</evidence>
<dbReference type="Gene3D" id="3.40.50.10810">
    <property type="entry name" value="Tandem AAA-ATPase domain"/>
    <property type="match status" value="2"/>
</dbReference>
<dbReference type="PANTHER" id="PTHR45865:SF1">
    <property type="entry name" value="E3 UBIQUITIN-PROTEIN LIGASE SHPRH"/>
    <property type="match status" value="1"/>
</dbReference>
<dbReference type="EMBL" id="HACA01030628">
    <property type="protein sequence ID" value="CDW47989.1"/>
    <property type="molecule type" value="Transcribed_RNA"/>
</dbReference>
<dbReference type="GO" id="GO:0005634">
    <property type="term" value="C:nucleus"/>
    <property type="evidence" value="ECO:0007669"/>
    <property type="project" value="TreeGrafter"/>
</dbReference>
<dbReference type="InterPro" id="IPR048695">
    <property type="entry name" value="SHPRH_helical_2nd"/>
</dbReference>
<dbReference type="PANTHER" id="PTHR45865">
    <property type="entry name" value="E3 UBIQUITIN-PROTEIN LIGASE SHPRH FAMILY MEMBER"/>
    <property type="match status" value="1"/>
</dbReference>
<dbReference type="InterPro" id="IPR000330">
    <property type="entry name" value="SNF2_N"/>
</dbReference>
<dbReference type="Pfam" id="PF00538">
    <property type="entry name" value="Linker_histone"/>
    <property type="match status" value="1"/>
</dbReference>
<dbReference type="GO" id="GO:0005737">
    <property type="term" value="C:cytoplasm"/>
    <property type="evidence" value="ECO:0007669"/>
    <property type="project" value="UniProtKB-ARBA"/>
</dbReference>
<dbReference type="FunFam" id="3.40.50.10810:FF:000013">
    <property type="entry name" value="E3 ubiquitin-protein ligase SHPRH isoform X2"/>
    <property type="match status" value="1"/>
</dbReference>
<evidence type="ECO:0000256" key="7">
    <source>
        <dbReference type="SAM" id="MobiDB-lite"/>
    </source>
</evidence>
<dbReference type="CDD" id="cd18070">
    <property type="entry name" value="DEXQc_SHPRH"/>
    <property type="match status" value="1"/>
</dbReference>
<organism evidence="11">
    <name type="scientific">Lepeophtheirus salmonis</name>
    <name type="common">Salmon louse</name>
    <name type="synonym">Caligus salmonis</name>
    <dbReference type="NCBI Taxonomy" id="72036"/>
    <lineage>
        <taxon>Eukaryota</taxon>
        <taxon>Metazoa</taxon>
        <taxon>Ecdysozoa</taxon>
        <taxon>Arthropoda</taxon>
        <taxon>Crustacea</taxon>
        <taxon>Multicrustacea</taxon>
        <taxon>Hexanauplia</taxon>
        <taxon>Copepoda</taxon>
        <taxon>Siphonostomatoida</taxon>
        <taxon>Caligidae</taxon>
        <taxon>Lepeophtheirus</taxon>
    </lineage>
</organism>
<dbReference type="PROSITE" id="PS00518">
    <property type="entry name" value="ZF_RING_1"/>
    <property type="match status" value="1"/>
</dbReference>
<keyword evidence="11" id="KW-0067">ATP-binding</keyword>
<dbReference type="InterPro" id="IPR018957">
    <property type="entry name" value="Znf_C3HC4_RING-type"/>
</dbReference>
<protein>
    <submittedName>
        <fullName evidence="11">SNF2 histone linker PHD RING helicase, E3 ubiquitin protein ligase [Chrysemys picta]</fullName>
    </submittedName>
</protein>
<feature type="compositionally biased region" description="Acidic residues" evidence="7">
    <location>
        <begin position="390"/>
        <end position="405"/>
    </location>
</feature>
<dbReference type="Gene3D" id="1.25.40.10">
    <property type="entry name" value="Tetratricopeptide repeat domain"/>
    <property type="match status" value="1"/>
</dbReference>
<dbReference type="GO" id="GO:0000209">
    <property type="term" value="P:protein polyubiquitination"/>
    <property type="evidence" value="ECO:0007669"/>
    <property type="project" value="TreeGrafter"/>
</dbReference>
<dbReference type="SMART" id="SM00184">
    <property type="entry name" value="RING"/>
    <property type="match status" value="1"/>
</dbReference>
<dbReference type="SUPFAM" id="SSF57903">
    <property type="entry name" value="FYVE/PHD zinc finger"/>
    <property type="match status" value="1"/>
</dbReference>
<dbReference type="PROSITE" id="PS50089">
    <property type="entry name" value="ZF_RING_2"/>
    <property type="match status" value="1"/>
</dbReference>
<keyword evidence="2" id="KW-0479">Metal-binding</keyword>
<dbReference type="InterPro" id="IPR027417">
    <property type="entry name" value="P-loop_NTPase"/>
</dbReference>